<organism evidence="2 3">
    <name type="scientific">Sinocyclocheilus anshuiensis</name>
    <dbReference type="NCBI Taxonomy" id="1608454"/>
    <lineage>
        <taxon>Eukaryota</taxon>
        <taxon>Metazoa</taxon>
        <taxon>Chordata</taxon>
        <taxon>Craniata</taxon>
        <taxon>Vertebrata</taxon>
        <taxon>Euteleostomi</taxon>
        <taxon>Actinopterygii</taxon>
        <taxon>Neopterygii</taxon>
        <taxon>Teleostei</taxon>
        <taxon>Ostariophysi</taxon>
        <taxon>Cypriniformes</taxon>
        <taxon>Cyprinidae</taxon>
        <taxon>Cyprininae</taxon>
        <taxon>Sinocyclocheilus</taxon>
    </lineage>
</organism>
<reference evidence="2" key="1">
    <citation type="submission" date="2025-08" db="UniProtKB">
        <authorList>
            <consortium name="Ensembl"/>
        </authorList>
    </citation>
    <scope>IDENTIFICATION</scope>
</reference>
<keyword evidence="1" id="KW-1133">Transmembrane helix</keyword>
<feature type="transmembrane region" description="Helical" evidence="1">
    <location>
        <begin position="6"/>
        <end position="24"/>
    </location>
</feature>
<evidence type="ECO:0000313" key="3">
    <source>
        <dbReference type="Proteomes" id="UP000472260"/>
    </source>
</evidence>
<proteinExistence type="predicted"/>
<keyword evidence="1" id="KW-0472">Membrane</keyword>
<reference evidence="2" key="2">
    <citation type="submission" date="2025-09" db="UniProtKB">
        <authorList>
            <consortium name="Ensembl"/>
        </authorList>
    </citation>
    <scope>IDENTIFICATION</scope>
</reference>
<dbReference type="AlphaFoldDB" id="A0A671KQ28"/>
<dbReference type="Ensembl" id="ENSSANT00000008157.1">
    <property type="protein sequence ID" value="ENSSANP00000007590.1"/>
    <property type="gene ID" value="ENSSANG00000004314.1"/>
</dbReference>
<keyword evidence="1" id="KW-0812">Transmembrane</keyword>
<sequence>KSQEQILFLFAAVLFTVSVALHLFSIEDRLSSKIAFLPITGHCRGAAAVWRVRSSCVENSADYLRFYSRPNVTEKKLCSTVSSTNPKRPTDIRRT</sequence>
<evidence type="ECO:0000313" key="2">
    <source>
        <dbReference type="Ensembl" id="ENSSANP00000007590.1"/>
    </source>
</evidence>
<name>A0A671KQ28_9TELE</name>
<keyword evidence="3" id="KW-1185">Reference proteome</keyword>
<dbReference type="Proteomes" id="UP000472260">
    <property type="component" value="Unassembled WGS sequence"/>
</dbReference>
<accession>A0A671KQ28</accession>
<evidence type="ECO:0000256" key="1">
    <source>
        <dbReference type="SAM" id="Phobius"/>
    </source>
</evidence>
<protein>
    <submittedName>
        <fullName evidence="2">Uncharacterized protein</fullName>
    </submittedName>
</protein>